<keyword evidence="11" id="KW-0325">Glycoprotein</keyword>
<reference evidence="19" key="2">
    <citation type="submission" date="2025-09" db="UniProtKB">
        <authorList>
            <consortium name="Ensembl"/>
        </authorList>
    </citation>
    <scope>IDENTIFICATION</scope>
</reference>
<evidence type="ECO:0000256" key="8">
    <source>
        <dbReference type="ARBA" id="ARBA00022801"/>
    </source>
</evidence>
<evidence type="ECO:0000256" key="13">
    <source>
        <dbReference type="ARBA" id="ARBA00023239"/>
    </source>
</evidence>
<comment type="subcellular location">
    <subcellularLocation>
        <location evidence="2">Endoplasmic reticulum lumen</location>
    </subcellularLocation>
    <subcellularLocation>
        <location evidence="1">Lysosome lumen</location>
    </subcellularLocation>
    <subcellularLocation>
        <location evidence="3">Secreted</location>
    </subcellularLocation>
</comment>
<evidence type="ECO:0000256" key="14">
    <source>
        <dbReference type="ARBA" id="ARBA00051280"/>
    </source>
</evidence>
<dbReference type="PROSITE" id="PS00530">
    <property type="entry name" value="RNASE_T2_1"/>
    <property type="match status" value="1"/>
</dbReference>
<keyword evidence="8" id="KW-0378">Hydrolase</keyword>
<sequence length="259" mass="29726">MQLMKGMMEVFLQLCVLLLVAAAESSHRKEYTDVAVIFTQQWPMTFCLEKHAHQEPCVIPDNVTFWTIHGLWPKNGEFCNASWPFNETKIKELVPLLKLYWPDLKGHGSEFWKYEWDKHGTCAGSLPEMNSEFKYFNKALELHHNQNLLKILSNMGIVPSLKNTYKFADIEMAFHKAFGVKPKVQCIKEKDQKQMLGQIEVCLNKSLLPIACEHSSTQAKSQSSNSNSTQKLIYLMTSPFHLCSNALPVVYPPISMRMP</sequence>
<dbReference type="GO" id="GO:0016787">
    <property type="term" value="F:hydrolase activity"/>
    <property type="evidence" value="ECO:0007669"/>
    <property type="project" value="UniProtKB-KW"/>
</dbReference>
<keyword evidence="9" id="KW-0256">Endoplasmic reticulum</keyword>
<feature type="signal peptide" evidence="18">
    <location>
        <begin position="1"/>
        <end position="22"/>
    </location>
</feature>
<evidence type="ECO:0000256" key="5">
    <source>
        <dbReference type="ARBA" id="ARBA00022525"/>
    </source>
</evidence>
<evidence type="ECO:0000256" key="15">
    <source>
        <dbReference type="ARBA" id="ARBA00052670"/>
    </source>
</evidence>
<keyword evidence="10" id="KW-1015">Disulfide bond</keyword>
<evidence type="ECO:0000256" key="3">
    <source>
        <dbReference type="ARBA" id="ARBA00004613"/>
    </source>
</evidence>
<keyword evidence="5" id="KW-0964">Secreted</keyword>
<dbReference type="GO" id="GO:0043202">
    <property type="term" value="C:lysosomal lumen"/>
    <property type="evidence" value="ECO:0007669"/>
    <property type="project" value="UniProtKB-SubCell"/>
</dbReference>
<dbReference type="GO" id="GO:0006401">
    <property type="term" value="P:RNA catabolic process"/>
    <property type="evidence" value="ECO:0007669"/>
    <property type="project" value="TreeGrafter"/>
</dbReference>
<organism evidence="19 20">
    <name type="scientific">Eptatretus burgeri</name>
    <name type="common">Inshore hagfish</name>
    <dbReference type="NCBI Taxonomy" id="7764"/>
    <lineage>
        <taxon>Eukaryota</taxon>
        <taxon>Metazoa</taxon>
        <taxon>Chordata</taxon>
        <taxon>Craniata</taxon>
        <taxon>Vertebrata</taxon>
        <taxon>Cyclostomata</taxon>
        <taxon>Myxini</taxon>
        <taxon>Myxiniformes</taxon>
        <taxon>Myxinidae</taxon>
        <taxon>Eptatretinae</taxon>
        <taxon>Eptatretus</taxon>
    </lineage>
</organism>
<dbReference type="Ensembl" id="ENSEBUT00000004856.1">
    <property type="protein sequence ID" value="ENSEBUP00000004418.1"/>
    <property type="gene ID" value="ENSEBUG00000003096.1"/>
</dbReference>
<dbReference type="InterPro" id="IPR036430">
    <property type="entry name" value="RNase_T2-like_sf"/>
</dbReference>
<comment type="catalytic activity">
    <reaction evidence="14">
        <text>a guanylyl-uridine-RNA = a 3'-end 2',3'-cyclophospho-GMP-RNA + a 5'-end dephospho-uridine-RNA</text>
        <dbReference type="Rhea" id="RHEA:81323"/>
        <dbReference type="Rhea" id="RHEA-COMP:17356"/>
        <dbReference type="Rhea" id="RHEA-COMP:19658"/>
        <dbReference type="Rhea" id="RHEA-COMP:19659"/>
        <dbReference type="ChEBI" id="CHEBI:173224"/>
        <dbReference type="ChEBI" id="CHEBI:231849"/>
        <dbReference type="ChEBI" id="CHEBI:231850"/>
    </reaction>
</comment>
<dbReference type="PANTHER" id="PTHR11240:SF22">
    <property type="entry name" value="RIBONUCLEASE T2"/>
    <property type="match status" value="1"/>
</dbReference>
<dbReference type="Pfam" id="PF00445">
    <property type="entry name" value="Ribonuclease_T2"/>
    <property type="match status" value="1"/>
</dbReference>
<dbReference type="GeneTree" id="ENSGT00640000091563"/>
<evidence type="ECO:0000256" key="7">
    <source>
        <dbReference type="ARBA" id="ARBA00022759"/>
    </source>
</evidence>
<feature type="active site" evidence="16">
    <location>
        <position position="119"/>
    </location>
</feature>
<keyword evidence="12" id="KW-0458">Lysosome</keyword>
<feature type="chain" id="PRO_5034967433" evidence="18">
    <location>
        <begin position="23"/>
        <end position="259"/>
    </location>
</feature>
<evidence type="ECO:0000256" key="4">
    <source>
        <dbReference type="ARBA" id="ARBA00007469"/>
    </source>
</evidence>
<dbReference type="GO" id="GO:0033897">
    <property type="term" value="F:ribonuclease T2 activity"/>
    <property type="evidence" value="ECO:0007669"/>
    <property type="project" value="InterPro"/>
</dbReference>
<accession>A0A8C4PY81</accession>
<evidence type="ECO:0000313" key="20">
    <source>
        <dbReference type="Proteomes" id="UP000694388"/>
    </source>
</evidence>
<evidence type="ECO:0000256" key="12">
    <source>
        <dbReference type="ARBA" id="ARBA00023228"/>
    </source>
</evidence>
<feature type="active site" evidence="16">
    <location>
        <position position="115"/>
    </location>
</feature>
<reference evidence="19" key="1">
    <citation type="submission" date="2025-08" db="UniProtKB">
        <authorList>
            <consortium name="Ensembl"/>
        </authorList>
    </citation>
    <scope>IDENTIFICATION</scope>
</reference>
<proteinExistence type="inferred from homology"/>
<protein>
    <submittedName>
        <fullName evidence="19">Ribonuclease T2</fullName>
    </submittedName>
</protein>
<dbReference type="InterPro" id="IPR033130">
    <property type="entry name" value="RNase_T2_His_AS_2"/>
</dbReference>
<evidence type="ECO:0000256" key="16">
    <source>
        <dbReference type="PIRSR" id="PIRSR633697-1"/>
    </source>
</evidence>
<dbReference type="PANTHER" id="PTHR11240">
    <property type="entry name" value="RIBONUCLEASE T2"/>
    <property type="match status" value="1"/>
</dbReference>
<keyword evidence="7" id="KW-0255">Endonuclease</keyword>
<keyword evidence="6" id="KW-0540">Nuclease</keyword>
<dbReference type="GO" id="GO:0005576">
    <property type="term" value="C:extracellular region"/>
    <property type="evidence" value="ECO:0007669"/>
    <property type="project" value="UniProtKB-SubCell"/>
</dbReference>
<dbReference type="GO" id="GO:0003723">
    <property type="term" value="F:RNA binding"/>
    <property type="evidence" value="ECO:0007669"/>
    <property type="project" value="InterPro"/>
</dbReference>
<evidence type="ECO:0000256" key="9">
    <source>
        <dbReference type="ARBA" id="ARBA00022824"/>
    </source>
</evidence>
<keyword evidence="18" id="KW-0732">Signal</keyword>
<evidence type="ECO:0000256" key="2">
    <source>
        <dbReference type="ARBA" id="ARBA00004319"/>
    </source>
</evidence>
<dbReference type="InterPro" id="IPR033697">
    <property type="entry name" value="Ribonuclease_T2_eukaryotic"/>
</dbReference>
<dbReference type="Gene3D" id="3.90.730.10">
    <property type="entry name" value="Ribonuclease T2-like"/>
    <property type="match status" value="1"/>
</dbReference>
<evidence type="ECO:0000256" key="10">
    <source>
        <dbReference type="ARBA" id="ARBA00023157"/>
    </source>
</evidence>
<keyword evidence="13" id="KW-0456">Lyase</keyword>
<evidence type="ECO:0000256" key="11">
    <source>
        <dbReference type="ARBA" id="ARBA00023180"/>
    </source>
</evidence>
<comment type="similarity">
    <text evidence="4 17">Belongs to the RNase T2 family.</text>
</comment>
<dbReference type="CDD" id="cd01061">
    <property type="entry name" value="RNase_T2_euk"/>
    <property type="match status" value="1"/>
</dbReference>
<dbReference type="PROSITE" id="PS00531">
    <property type="entry name" value="RNASE_T2_2"/>
    <property type="match status" value="1"/>
</dbReference>
<name>A0A8C4PY81_EPTBU</name>
<dbReference type="GO" id="GO:0005788">
    <property type="term" value="C:endoplasmic reticulum lumen"/>
    <property type="evidence" value="ECO:0007669"/>
    <property type="project" value="UniProtKB-SubCell"/>
</dbReference>
<evidence type="ECO:0000313" key="19">
    <source>
        <dbReference type="Ensembl" id="ENSEBUP00000004418.1"/>
    </source>
</evidence>
<evidence type="ECO:0000256" key="17">
    <source>
        <dbReference type="RuleBase" id="RU004328"/>
    </source>
</evidence>
<dbReference type="InterPro" id="IPR001568">
    <property type="entry name" value="RNase_T2-like"/>
</dbReference>
<keyword evidence="20" id="KW-1185">Reference proteome</keyword>
<evidence type="ECO:0000256" key="1">
    <source>
        <dbReference type="ARBA" id="ARBA00004227"/>
    </source>
</evidence>
<dbReference type="InterPro" id="IPR018188">
    <property type="entry name" value="RNase_T2_His_AS_1"/>
</dbReference>
<dbReference type="AlphaFoldDB" id="A0A8C4PY81"/>
<comment type="catalytic activity">
    <reaction evidence="15">
        <text>an adenylyl-uridine-RNA = a 3'-end 2',3'-cyclophospho-AMP-RNA + a 5'-end dephospho-uridine-RNA</text>
        <dbReference type="Rhea" id="RHEA:81383"/>
        <dbReference type="Rhea" id="RHEA-COMP:17356"/>
        <dbReference type="Rhea" id="RHEA-COMP:19675"/>
        <dbReference type="Rhea" id="RHEA-COMP:19676"/>
        <dbReference type="ChEBI" id="CHEBI:173224"/>
        <dbReference type="ChEBI" id="CHEBI:231879"/>
        <dbReference type="ChEBI" id="CHEBI:231881"/>
    </reaction>
    <physiologicalReaction direction="left-to-right" evidence="15">
        <dbReference type="Rhea" id="RHEA:81384"/>
    </physiologicalReaction>
</comment>
<feature type="active site" evidence="16">
    <location>
        <position position="69"/>
    </location>
</feature>
<dbReference type="SUPFAM" id="SSF55895">
    <property type="entry name" value="Ribonuclease Rh-like"/>
    <property type="match status" value="1"/>
</dbReference>
<dbReference type="FunFam" id="3.90.730.10:FF:000001">
    <property type="entry name" value="Ribonuclease T2"/>
    <property type="match status" value="1"/>
</dbReference>
<evidence type="ECO:0000256" key="18">
    <source>
        <dbReference type="SAM" id="SignalP"/>
    </source>
</evidence>
<evidence type="ECO:0000256" key="6">
    <source>
        <dbReference type="ARBA" id="ARBA00022722"/>
    </source>
</evidence>
<dbReference type="Proteomes" id="UP000694388">
    <property type="component" value="Unplaced"/>
</dbReference>